<evidence type="ECO:0000256" key="2">
    <source>
        <dbReference type="ARBA" id="ARBA00022448"/>
    </source>
</evidence>
<keyword evidence="4 7" id="KW-0769">Symport</keyword>
<evidence type="ECO:0000256" key="8">
    <source>
        <dbReference type="SAM" id="MobiDB-lite"/>
    </source>
</evidence>
<evidence type="ECO:0000256" key="4">
    <source>
        <dbReference type="ARBA" id="ARBA00022847"/>
    </source>
</evidence>
<feature type="transmembrane region" description="Helical" evidence="7">
    <location>
        <begin position="258"/>
        <end position="284"/>
    </location>
</feature>
<proteinExistence type="inferred from homology"/>
<comment type="function">
    <text evidence="7">H(+)-stimulated, divalent metal cation uptake system.</text>
</comment>
<feature type="transmembrane region" description="Helical" evidence="7">
    <location>
        <begin position="304"/>
        <end position="324"/>
    </location>
</feature>
<keyword evidence="3 7" id="KW-0812">Transmembrane</keyword>
<feature type="transmembrane region" description="Helical" evidence="7">
    <location>
        <begin position="421"/>
        <end position="442"/>
    </location>
</feature>
<feature type="transmembrane region" description="Helical" evidence="7">
    <location>
        <begin position="379"/>
        <end position="401"/>
    </location>
</feature>
<comment type="similarity">
    <text evidence="7">Belongs to the NRAMP family.</text>
</comment>
<dbReference type="InterPro" id="IPR001046">
    <property type="entry name" value="NRAMP_fam"/>
</dbReference>
<feature type="region of interest" description="Disordered" evidence="8">
    <location>
        <begin position="1"/>
        <end position="20"/>
    </location>
</feature>
<feature type="transmembrane region" description="Helical" evidence="7">
    <location>
        <begin position="144"/>
        <end position="163"/>
    </location>
</feature>
<accession>A0ABW4NEF3</accession>
<keyword evidence="7" id="KW-1003">Cell membrane</keyword>
<evidence type="ECO:0000313" key="10">
    <source>
        <dbReference type="Proteomes" id="UP001597283"/>
    </source>
</evidence>
<dbReference type="NCBIfam" id="TIGR01197">
    <property type="entry name" value="nramp"/>
    <property type="match status" value="1"/>
</dbReference>
<keyword evidence="5 7" id="KW-1133">Transmembrane helix</keyword>
<feature type="transmembrane region" description="Helical" evidence="7">
    <location>
        <begin position="356"/>
        <end position="373"/>
    </location>
</feature>
<keyword evidence="6 7" id="KW-0472">Membrane</keyword>
<evidence type="ECO:0000256" key="6">
    <source>
        <dbReference type="ARBA" id="ARBA00023136"/>
    </source>
</evidence>
<organism evidence="9 10">
    <name type="scientific">Sphingomonas floccifaciens</name>
    <dbReference type="NCBI Taxonomy" id="1844115"/>
    <lineage>
        <taxon>Bacteria</taxon>
        <taxon>Pseudomonadati</taxon>
        <taxon>Pseudomonadota</taxon>
        <taxon>Alphaproteobacteria</taxon>
        <taxon>Sphingomonadales</taxon>
        <taxon>Sphingomonadaceae</taxon>
        <taxon>Sphingomonas</taxon>
    </lineage>
</organism>
<dbReference type="NCBIfam" id="NF001923">
    <property type="entry name" value="PRK00701.1"/>
    <property type="match status" value="1"/>
</dbReference>
<feature type="transmembrane region" description="Helical" evidence="7">
    <location>
        <begin position="175"/>
        <end position="197"/>
    </location>
</feature>
<dbReference type="PRINTS" id="PR00447">
    <property type="entry name" value="NATRESASSCMP"/>
</dbReference>
<evidence type="ECO:0000256" key="3">
    <source>
        <dbReference type="ARBA" id="ARBA00022692"/>
    </source>
</evidence>
<evidence type="ECO:0000256" key="1">
    <source>
        <dbReference type="ARBA" id="ARBA00004141"/>
    </source>
</evidence>
<dbReference type="NCBIfam" id="NF037982">
    <property type="entry name" value="Nramp_1"/>
    <property type="match status" value="1"/>
</dbReference>
<keyword evidence="7" id="KW-0406">Ion transport</keyword>
<comment type="subcellular location">
    <subcellularLocation>
        <location evidence="7">Cell membrane</location>
        <topology evidence="7">Multi-pass membrane protein</topology>
    </subcellularLocation>
    <subcellularLocation>
        <location evidence="1">Membrane</location>
        <topology evidence="1">Multi-pass membrane protein</topology>
    </subcellularLocation>
</comment>
<gene>
    <name evidence="7" type="primary">mntH</name>
    <name evidence="9" type="ORF">ACFSC3_11485</name>
</gene>
<keyword evidence="2 7" id="KW-0813">Transport</keyword>
<reference evidence="10" key="1">
    <citation type="journal article" date="2019" name="Int. J. Syst. Evol. Microbiol.">
        <title>The Global Catalogue of Microorganisms (GCM) 10K type strain sequencing project: providing services to taxonomists for standard genome sequencing and annotation.</title>
        <authorList>
            <consortium name="The Broad Institute Genomics Platform"/>
            <consortium name="The Broad Institute Genome Sequencing Center for Infectious Disease"/>
            <person name="Wu L."/>
            <person name="Ma J."/>
        </authorList>
    </citation>
    <scope>NUCLEOTIDE SEQUENCE [LARGE SCALE GENOMIC DNA]</scope>
    <source>
        <strain evidence="10">Q85</strain>
    </source>
</reference>
<dbReference type="PANTHER" id="PTHR11706:SF33">
    <property type="entry name" value="NATURAL RESISTANCE-ASSOCIATED MACROPHAGE PROTEIN 2"/>
    <property type="match status" value="1"/>
</dbReference>
<sequence length="444" mass="46858">MAPPPLATDTPETHTPSLSEVHRSVPTHALGLPFWRRLGAFMGPGYLVAVGYMDPGNWATDIAGGSAFGYTLLSVILLSNIMAMVLQALSAKLGIVGGLDLAQACRASYSRPVNLTLWALCELAIVACDLAEVIGTAIALNLLFGLPLVLGIVITAVDVLLILGLQRFGFRKLEAFVIALLAIIAGCFAVQLAFAQPSIAGILDGLIPRAEIITNPAMLYVAIGILGATVMPHNLYLHSSIVQTRAFDRSPAGKREALKMATIDSSVALFLALFINASILILAAATFHSAGRTDVAEIQDAYQLLSPMLGVGVASTLFAVALLASGQNSTVTGTLAGQIVMEGFLNIRLPMWLRRMVTRLLAIVPAAIVAGLYGESGTARLLVLSQVVLSLQLPFAMVPLVQFTGDPARMGPHANRGWLKYAAWAICAVVIALNVTLLWNVFAG</sequence>
<dbReference type="Pfam" id="PF01566">
    <property type="entry name" value="Nramp"/>
    <property type="match status" value="1"/>
</dbReference>
<dbReference type="Proteomes" id="UP001597283">
    <property type="component" value="Unassembled WGS sequence"/>
</dbReference>
<dbReference type="RefSeq" id="WP_380940582.1">
    <property type="nucleotide sequence ID" value="NZ_JBHUFC010000003.1"/>
</dbReference>
<evidence type="ECO:0000256" key="5">
    <source>
        <dbReference type="ARBA" id="ARBA00022989"/>
    </source>
</evidence>
<protein>
    <recommendedName>
        <fullName evidence="7">Divalent metal cation transporter MntH</fullName>
    </recommendedName>
</protein>
<comment type="caution">
    <text evidence="9">The sequence shown here is derived from an EMBL/GenBank/DDBJ whole genome shotgun (WGS) entry which is preliminary data.</text>
</comment>
<name>A0ABW4NEF3_9SPHN</name>
<keyword evidence="10" id="KW-1185">Reference proteome</keyword>
<dbReference type="HAMAP" id="MF_00221">
    <property type="entry name" value="NRAMP"/>
    <property type="match status" value="1"/>
</dbReference>
<evidence type="ECO:0000256" key="7">
    <source>
        <dbReference type="HAMAP-Rule" id="MF_00221"/>
    </source>
</evidence>
<dbReference type="PANTHER" id="PTHR11706">
    <property type="entry name" value="SOLUTE CARRIER PROTEIN FAMILY 11 MEMBER"/>
    <property type="match status" value="1"/>
</dbReference>
<feature type="transmembrane region" description="Helical" evidence="7">
    <location>
        <begin position="115"/>
        <end position="138"/>
    </location>
</feature>
<dbReference type="EMBL" id="JBHUFC010000003">
    <property type="protein sequence ID" value="MFD1788196.1"/>
    <property type="molecule type" value="Genomic_DNA"/>
</dbReference>
<feature type="transmembrane region" description="Helical" evidence="7">
    <location>
        <begin position="217"/>
        <end position="237"/>
    </location>
</feature>
<feature type="transmembrane region" description="Helical" evidence="7">
    <location>
        <begin position="67"/>
        <end position="86"/>
    </location>
</feature>
<evidence type="ECO:0000313" key="9">
    <source>
        <dbReference type="EMBL" id="MFD1788196.1"/>
    </source>
</evidence>